<dbReference type="InterPro" id="IPR018060">
    <property type="entry name" value="HTH_AraC"/>
</dbReference>
<dbReference type="SUPFAM" id="SSF46689">
    <property type="entry name" value="Homeodomain-like"/>
    <property type="match status" value="2"/>
</dbReference>
<dbReference type="GO" id="GO:0043565">
    <property type="term" value="F:sequence-specific DNA binding"/>
    <property type="evidence" value="ECO:0007669"/>
    <property type="project" value="InterPro"/>
</dbReference>
<dbReference type="InterPro" id="IPR020449">
    <property type="entry name" value="Tscrpt_reg_AraC-type_HTH"/>
</dbReference>
<protein>
    <submittedName>
        <fullName evidence="5">AraC-type DNA-binding protein</fullName>
    </submittedName>
</protein>
<dbReference type="OrthoDB" id="799767at2"/>
<sequence length="325" mass="36680">MIIKARNATGQFASYENRYQVETDKQAGLVEKKILLSDPVIPWAITELALENVTIIHAQTQLDQNMILRTEQARPTVDVFLQLTGSSAIQRSGQPNRTYKSGQCNLIHTPAYEGELQLSGPDIATFVVQFSTAFFERILYGTSGPLERLGEAVEKGQTQLLADCHAMITPAMKACLYTILHCPYKGLIKRLFLESKLLELVALQLEQLDQAKSSRSTSLRGTEVDKLMAVREWLDANFLQPVTLLEVARLAGLNDFKLKKGFRELFHTTVFTYLAELRLNYAKHLLLNENRTVSEAADALGYSQIHHFTNAFKKRFGYLPSELRN</sequence>
<dbReference type="RefSeq" id="WP_093822884.1">
    <property type="nucleotide sequence ID" value="NZ_FOLQ01000001.1"/>
</dbReference>
<evidence type="ECO:0000259" key="4">
    <source>
        <dbReference type="PROSITE" id="PS01124"/>
    </source>
</evidence>
<dbReference type="Proteomes" id="UP000198598">
    <property type="component" value="Unassembled WGS sequence"/>
</dbReference>
<feature type="domain" description="HTH araC/xylS-type" evidence="4">
    <location>
        <begin position="228"/>
        <end position="325"/>
    </location>
</feature>
<dbReference type="PANTHER" id="PTHR47893:SF1">
    <property type="entry name" value="REGULATORY PROTEIN PCHR"/>
    <property type="match status" value="1"/>
</dbReference>
<dbReference type="PROSITE" id="PS00041">
    <property type="entry name" value="HTH_ARAC_FAMILY_1"/>
    <property type="match status" value="1"/>
</dbReference>
<dbReference type="Pfam" id="PF12833">
    <property type="entry name" value="HTH_18"/>
    <property type="match status" value="1"/>
</dbReference>
<evidence type="ECO:0000256" key="2">
    <source>
        <dbReference type="ARBA" id="ARBA00023125"/>
    </source>
</evidence>
<keyword evidence="1" id="KW-0805">Transcription regulation</keyword>
<proteinExistence type="predicted"/>
<keyword evidence="3" id="KW-0804">Transcription</keyword>
<evidence type="ECO:0000256" key="3">
    <source>
        <dbReference type="ARBA" id="ARBA00023163"/>
    </source>
</evidence>
<dbReference type="InterPro" id="IPR009057">
    <property type="entry name" value="Homeodomain-like_sf"/>
</dbReference>
<gene>
    <name evidence="5" type="ORF">SAMN05216167_101536</name>
</gene>
<dbReference type="STRING" id="662367.SAMN05216167_101536"/>
<dbReference type="PRINTS" id="PR00032">
    <property type="entry name" value="HTHARAC"/>
</dbReference>
<organism evidence="5 6">
    <name type="scientific">Spirosoma endophyticum</name>
    <dbReference type="NCBI Taxonomy" id="662367"/>
    <lineage>
        <taxon>Bacteria</taxon>
        <taxon>Pseudomonadati</taxon>
        <taxon>Bacteroidota</taxon>
        <taxon>Cytophagia</taxon>
        <taxon>Cytophagales</taxon>
        <taxon>Cytophagaceae</taxon>
        <taxon>Spirosoma</taxon>
    </lineage>
</organism>
<name>A0A1I1GR60_9BACT</name>
<dbReference type="InterPro" id="IPR053142">
    <property type="entry name" value="PchR_regulatory_protein"/>
</dbReference>
<evidence type="ECO:0000256" key="1">
    <source>
        <dbReference type="ARBA" id="ARBA00023015"/>
    </source>
</evidence>
<accession>A0A1I1GR60</accession>
<dbReference type="EMBL" id="FOLQ01000001">
    <property type="protein sequence ID" value="SFC13981.1"/>
    <property type="molecule type" value="Genomic_DNA"/>
</dbReference>
<dbReference type="PROSITE" id="PS01124">
    <property type="entry name" value="HTH_ARAC_FAMILY_2"/>
    <property type="match status" value="1"/>
</dbReference>
<dbReference type="GO" id="GO:0003700">
    <property type="term" value="F:DNA-binding transcription factor activity"/>
    <property type="evidence" value="ECO:0007669"/>
    <property type="project" value="InterPro"/>
</dbReference>
<keyword evidence="2 5" id="KW-0238">DNA-binding</keyword>
<dbReference type="InterPro" id="IPR018062">
    <property type="entry name" value="HTH_AraC-typ_CS"/>
</dbReference>
<dbReference type="Gene3D" id="1.10.10.60">
    <property type="entry name" value="Homeodomain-like"/>
    <property type="match status" value="2"/>
</dbReference>
<reference evidence="5 6" key="1">
    <citation type="submission" date="2016-10" db="EMBL/GenBank/DDBJ databases">
        <authorList>
            <person name="de Groot N.N."/>
        </authorList>
    </citation>
    <scope>NUCLEOTIDE SEQUENCE [LARGE SCALE GENOMIC DNA]</scope>
    <source>
        <strain evidence="5 6">DSM 26130</strain>
    </source>
</reference>
<dbReference type="AlphaFoldDB" id="A0A1I1GR60"/>
<keyword evidence="6" id="KW-1185">Reference proteome</keyword>
<evidence type="ECO:0000313" key="6">
    <source>
        <dbReference type="Proteomes" id="UP000198598"/>
    </source>
</evidence>
<dbReference type="PANTHER" id="PTHR47893">
    <property type="entry name" value="REGULATORY PROTEIN PCHR"/>
    <property type="match status" value="1"/>
</dbReference>
<evidence type="ECO:0000313" key="5">
    <source>
        <dbReference type="EMBL" id="SFC13981.1"/>
    </source>
</evidence>
<dbReference type="SMART" id="SM00342">
    <property type="entry name" value="HTH_ARAC"/>
    <property type="match status" value="1"/>
</dbReference>